<feature type="region of interest" description="Disordered" evidence="1">
    <location>
        <begin position="110"/>
        <end position="153"/>
    </location>
</feature>
<proteinExistence type="predicted"/>
<gene>
    <name evidence="2" type="ORF">IU459_21400</name>
</gene>
<evidence type="ECO:0000256" key="1">
    <source>
        <dbReference type="SAM" id="MobiDB-lite"/>
    </source>
</evidence>
<protein>
    <submittedName>
        <fullName evidence="2">Uncharacterized protein</fullName>
    </submittedName>
</protein>
<feature type="compositionally biased region" description="Low complexity" evidence="1">
    <location>
        <begin position="117"/>
        <end position="147"/>
    </location>
</feature>
<dbReference type="RefSeq" id="WP_195131332.1">
    <property type="nucleotide sequence ID" value="NZ_JADLQX010000016.1"/>
</dbReference>
<comment type="caution">
    <text evidence="2">The sequence shown here is derived from an EMBL/GenBank/DDBJ whole genome shotgun (WGS) entry which is preliminary data.</text>
</comment>
<name>A0ABS0CW42_9NOCA</name>
<keyword evidence="3" id="KW-1185">Reference proteome</keyword>
<dbReference type="EMBL" id="JADLQX010000016">
    <property type="protein sequence ID" value="MBF6300078.1"/>
    <property type="molecule type" value="Genomic_DNA"/>
</dbReference>
<sequence length="153" mass="15883">MPRLPTKTDAGKTAGAPFRIPAFTELQGTPIVDVRDLAVTAIANECGGCVEVHVAQDNSDTQRSVCQYSGFRGAKADSTPTEQSPNGTLILTPGSTLTLLTGTLAPRKLPCGKVGWEPKTTPETGSPTTTVSPTETASPTATATSKPRVTTTR</sequence>
<reference evidence="2 3" key="1">
    <citation type="submission" date="2020-10" db="EMBL/GenBank/DDBJ databases">
        <title>Identification of Nocardia species via Next-generation sequencing and recognition of intraspecies genetic diversity.</title>
        <authorList>
            <person name="Li P."/>
            <person name="Li P."/>
            <person name="Lu B."/>
        </authorList>
    </citation>
    <scope>NUCLEOTIDE SEQUENCE [LARGE SCALE GENOMIC DNA]</scope>
    <source>
        <strain evidence="2 3">BJ06-0157</strain>
    </source>
</reference>
<evidence type="ECO:0000313" key="3">
    <source>
        <dbReference type="Proteomes" id="UP000702209"/>
    </source>
</evidence>
<organism evidence="2 3">
    <name type="scientific">Nocardia amamiensis</name>
    <dbReference type="NCBI Taxonomy" id="404578"/>
    <lineage>
        <taxon>Bacteria</taxon>
        <taxon>Bacillati</taxon>
        <taxon>Actinomycetota</taxon>
        <taxon>Actinomycetes</taxon>
        <taxon>Mycobacteriales</taxon>
        <taxon>Nocardiaceae</taxon>
        <taxon>Nocardia</taxon>
    </lineage>
</organism>
<dbReference type="Proteomes" id="UP000702209">
    <property type="component" value="Unassembled WGS sequence"/>
</dbReference>
<accession>A0ABS0CW42</accession>
<feature type="region of interest" description="Disordered" evidence="1">
    <location>
        <begin position="72"/>
        <end position="93"/>
    </location>
</feature>
<evidence type="ECO:0000313" key="2">
    <source>
        <dbReference type="EMBL" id="MBF6300078.1"/>
    </source>
</evidence>